<dbReference type="RefSeq" id="WP_105482766.1">
    <property type="nucleotide sequence ID" value="NZ_NIGF01000003.1"/>
</dbReference>
<comment type="caution">
    <text evidence="4">The sequence shown here is derived from an EMBL/GenBank/DDBJ whole genome shotgun (WGS) entry which is preliminary data.</text>
</comment>
<dbReference type="InterPro" id="IPR005532">
    <property type="entry name" value="SUMF_dom"/>
</dbReference>
<keyword evidence="5" id="KW-1185">Reference proteome</keyword>
<dbReference type="InParanoid" id="A0A2S8SVT0"/>
<dbReference type="GO" id="GO:0120147">
    <property type="term" value="F:formylglycine-generating oxidase activity"/>
    <property type="evidence" value="ECO:0007669"/>
    <property type="project" value="TreeGrafter"/>
</dbReference>
<evidence type="ECO:0000313" key="4">
    <source>
        <dbReference type="EMBL" id="PQV64892.1"/>
    </source>
</evidence>
<dbReference type="SUPFAM" id="SSF56436">
    <property type="entry name" value="C-type lectin-like"/>
    <property type="match status" value="1"/>
</dbReference>
<dbReference type="InterPro" id="IPR042095">
    <property type="entry name" value="SUMF_sf"/>
</dbReference>
<proteinExistence type="predicted"/>
<dbReference type="AlphaFoldDB" id="A0A2S8SVT0"/>
<evidence type="ECO:0000313" key="5">
    <source>
        <dbReference type="Proteomes" id="UP000237684"/>
    </source>
</evidence>
<sequence>MLLSRFTLSLLALTTFPLPLFAQTPPETPAAPAPVAPAPVAPAPVAPAPVAPAPVAPAPVAPAPVAPENMVLIAGGEGWMGTDDADSSNENQRDNVPLNANDARPRHRVKVAPFFLDKTMVTCAQYKKFCDATGTPAPPDWNGGAVPTGKADFPVFRVNWYEASAFANWAGKRLPNESEWERAARGEEGRIYPWGNDWDPSKLVWDSGGPRAVGSKPEGASPQGVLDLAGNGFEWTSSWFDAYPGAPVKVPEFGQSLKVVRGGGWRGADFLPKGWYRGVNRPQSRIEWVGFRCAKDTK</sequence>
<dbReference type="InterPro" id="IPR051043">
    <property type="entry name" value="Sulfatase_Mod_Factor_Kinase"/>
</dbReference>
<keyword evidence="2" id="KW-0732">Signal</keyword>
<evidence type="ECO:0000256" key="2">
    <source>
        <dbReference type="SAM" id="SignalP"/>
    </source>
</evidence>
<dbReference type="Pfam" id="PF03781">
    <property type="entry name" value="FGE-sulfatase"/>
    <property type="match status" value="1"/>
</dbReference>
<feature type="signal peptide" evidence="2">
    <location>
        <begin position="1"/>
        <end position="22"/>
    </location>
</feature>
<gene>
    <name evidence="4" type="ORF">B1R32_103159</name>
</gene>
<feature type="domain" description="Sulfatase-modifying factor enzyme-like" evidence="3">
    <location>
        <begin position="68"/>
        <end position="295"/>
    </location>
</feature>
<dbReference type="InterPro" id="IPR016187">
    <property type="entry name" value="CTDL_fold"/>
</dbReference>
<protein>
    <submittedName>
        <fullName evidence="4">Iron(II)-dependent oxidoreductase</fullName>
    </submittedName>
</protein>
<dbReference type="Gene3D" id="3.90.1580.10">
    <property type="entry name" value="paralog of FGE (formylglycine-generating enzyme)"/>
    <property type="match status" value="1"/>
</dbReference>
<feature type="chain" id="PRO_5015442764" evidence="2">
    <location>
        <begin position="23"/>
        <end position="298"/>
    </location>
</feature>
<evidence type="ECO:0000259" key="3">
    <source>
        <dbReference type="Pfam" id="PF03781"/>
    </source>
</evidence>
<dbReference type="Proteomes" id="UP000237684">
    <property type="component" value="Unassembled WGS sequence"/>
</dbReference>
<evidence type="ECO:0000256" key="1">
    <source>
        <dbReference type="SAM" id="MobiDB-lite"/>
    </source>
</evidence>
<name>A0A2S8SVT0_9BACT</name>
<organism evidence="4 5">
    <name type="scientific">Abditibacterium utsteinense</name>
    <dbReference type="NCBI Taxonomy" id="1960156"/>
    <lineage>
        <taxon>Bacteria</taxon>
        <taxon>Pseudomonadati</taxon>
        <taxon>Abditibacteriota</taxon>
        <taxon>Abditibacteriia</taxon>
        <taxon>Abditibacteriales</taxon>
        <taxon>Abditibacteriaceae</taxon>
        <taxon>Abditibacterium</taxon>
    </lineage>
</organism>
<feature type="region of interest" description="Disordered" evidence="1">
    <location>
        <begin position="76"/>
        <end position="100"/>
    </location>
</feature>
<accession>A0A2S8SVT0</accession>
<dbReference type="PANTHER" id="PTHR23150:SF19">
    <property type="entry name" value="FORMYLGLYCINE-GENERATING ENZYME"/>
    <property type="match status" value="1"/>
</dbReference>
<dbReference type="OrthoDB" id="9806479at2"/>
<dbReference type="FunCoup" id="A0A2S8SVT0">
    <property type="interactions" value="35"/>
</dbReference>
<dbReference type="PANTHER" id="PTHR23150">
    <property type="entry name" value="SULFATASE MODIFYING FACTOR 1, 2"/>
    <property type="match status" value="1"/>
</dbReference>
<reference evidence="4 5" key="1">
    <citation type="journal article" date="2018" name="Syst. Appl. Microbiol.">
        <title>Abditibacterium utsteinense sp. nov., the first cultivated member of candidate phylum FBP, isolated from ice-free Antarctic soil samples.</title>
        <authorList>
            <person name="Tahon G."/>
            <person name="Tytgat B."/>
            <person name="Lebbe L."/>
            <person name="Carlier A."/>
            <person name="Willems A."/>
        </authorList>
    </citation>
    <scope>NUCLEOTIDE SEQUENCE [LARGE SCALE GENOMIC DNA]</scope>
    <source>
        <strain evidence="4 5">LMG 29911</strain>
    </source>
</reference>
<dbReference type="EMBL" id="NIGF01000003">
    <property type="protein sequence ID" value="PQV64892.1"/>
    <property type="molecule type" value="Genomic_DNA"/>
</dbReference>